<evidence type="ECO:0000313" key="2">
    <source>
        <dbReference type="EMBL" id="CAG6396858.1"/>
    </source>
</evidence>
<protein>
    <submittedName>
        <fullName evidence="2">Uncharacterized protein</fullName>
    </submittedName>
</protein>
<name>A0A9W4DVC3_9ACTN</name>
<sequence>MGGRRPRAAGQRLAGEPGDDLRPAAGGRGLDPGGVPGARAGPGVQDRPHRRLPRRGARRPGRQGPQTHLVDHSLIHIMRRRCHDADCRA</sequence>
<gene>
    <name evidence="2" type="ORF">SCOCK_480028</name>
</gene>
<reference evidence="2" key="1">
    <citation type="submission" date="2021-05" db="EMBL/GenBank/DDBJ databases">
        <authorList>
            <person name="Arsene-Ploetze F."/>
        </authorList>
    </citation>
    <scope>NUCLEOTIDE SEQUENCE</scope>
    <source>
        <strain evidence="2">DSM 42138</strain>
    </source>
</reference>
<keyword evidence="3" id="KW-1185">Reference proteome</keyword>
<evidence type="ECO:0000313" key="3">
    <source>
        <dbReference type="Proteomes" id="UP001152519"/>
    </source>
</evidence>
<accession>A0A9W4DVC3</accession>
<feature type="compositionally biased region" description="Basic residues" evidence="1">
    <location>
        <begin position="48"/>
        <end position="61"/>
    </location>
</feature>
<dbReference type="AlphaFoldDB" id="A0A9W4DVC3"/>
<feature type="region of interest" description="Disordered" evidence="1">
    <location>
        <begin position="1"/>
        <end position="71"/>
    </location>
</feature>
<organism evidence="2 3">
    <name type="scientific">Actinacidiphila cocklensis</name>
    <dbReference type="NCBI Taxonomy" id="887465"/>
    <lineage>
        <taxon>Bacteria</taxon>
        <taxon>Bacillati</taxon>
        <taxon>Actinomycetota</taxon>
        <taxon>Actinomycetes</taxon>
        <taxon>Kitasatosporales</taxon>
        <taxon>Streptomycetaceae</taxon>
        <taxon>Actinacidiphila</taxon>
    </lineage>
</organism>
<comment type="caution">
    <text evidence="2">The sequence shown here is derived from an EMBL/GenBank/DDBJ whole genome shotgun (WGS) entry which is preliminary data.</text>
</comment>
<dbReference type="Proteomes" id="UP001152519">
    <property type="component" value="Unassembled WGS sequence"/>
</dbReference>
<evidence type="ECO:0000256" key="1">
    <source>
        <dbReference type="SAM" id="MobiDB-lite"/>
    </source>
</evidence>
<proteinExistence type="predicted"/>
<dbReference type="EMBL" id="CAJSLV010000079">
    <property type="protein sequence ID" value="CAG6396858.1"/>
    <property type="molecule type" value="Genomic_DNA"/>
</dbReference>
<feature type="compositionally biased region" description="Gly residues" evidence="1">
    <location>
        <begin position="26"/>
        <end position="36"/>
    </location>
</feature>